<keyword evidence="1" id="KW-0812">Transmembrane</keyword>
<keyword evidence="1" id="KW-0472">Membrane</keyword>
<dbReference type="AlphaFoldDB" id="A0A6H2A058"/>
<dbReference type="EMBL" id="MT144397">
    <property type="protein sequence ID" value="QJA53148.1"/>
    <property type="molecule type" value="Genomic_DNA"/>
</dbReference>
<keyword evidence="1" id="KW-1133">Transmembrane helix</keyword>
<proteinExistence type="predicted"/>
<reference evidence="2" key="1">
    <citation type="submission" date="2020-03" db="EMBL/GenBank/DDBJ databases">
        <title>The deep terrestrial virosphere.</title>
        <authorList>
            <person name="Holmfeldt K."/>
            <person name="Nilsson E."/>
            <person name="Simone D."/>
            <person name="Lopez-Fernandez M."/>
            <person name="Wu X."/>
            <person name="de Brujin I."/>
            <person name="Lundin D."/>
            <person name="Andersson A."/>
            <person name="Bertilsson S."/>
            <person name="Dopson M."/>
        </authorList>
    </citation>
    <scope>NUCLEOTIDE SEQUENCE</scope>
    <source>
        <strain evidence="2">TM448A03250</strain>
        <strain evidence="3">TM448B00871</strain>
    </source>
</reference>
<accession>A0A6H2A058</accession>
<dbReference type="EMBL" id="MT144667">
    <property type="protein sequence ID" value="QJH96941.1"/>
    <property type="molecule type" value="Genomic_DNA"/>
</dbReference>
<evidence type="ECO:0000256" key="1">
    <source>
        <dbReference type="SAM" id="Phobius"/>
    </source>
</evidence>
<organism evidence="2">
    <name type="scientific">viral metagenome</name>
    <dbReference type="NCBI Taxonomy" id="1070528"/>
    <lineage>
        <taxon>unclassified sequences</taxon>
        <taxon>metagenomes</taxon>
        <taxon>organismal metagenomes</taxon>
    </lineage>
</organism>
<feature type="transmembrane region" description="Helical" evidence="1">
    <location>
        <begin position="195"/>
        <end position="217"/>
    </location>
</feature>
<evidence type="ECO:0000313" key="3">
    <source>
        <dbReference type="EMBL" id="QJH96941.1"/>
    </source>
</evidence>
<gene>
    <name evidence="2" type="ORF">TM448A03250_0010</name>
    <name evidence="3" type="ORF">TM448B00871_0030</name>
</gene>
<sequence length="218" mass="25712">MFKLLILCLLLVLIAYLCITKLRKCLALNAEKKKYGRSFQTIAEMKEYVRMYNEVVNESENEINKKDNIYKLEYNICPEYRNGKMYYIRYVIMERNIDLGKKTSRWYDNETEIEKMKIDIEKDKEEFEKRYNNLQKKFSSEAISTIEDMYTRKYMCINCKKNVSIEDTHHYIISGSGSMPLYYAVCCKCNAKEKLLIGLLVGIAIISVIVVIVMQLIG</sequence>
<evidence type="ECO:0000313" key="2">
    <source>
        <dbReference type="EMBL" id="QJA53148.1"/>
    </source>
</evidence>
<protein>
    <submittedName>
        <fullName evidence="2">Uncharacterized protein</fullName>
    </submittedName>
</protein>
<name>A0A6H2A058_9ZZZZ</name>